<dbReference type="InParanoid" id="Q2H594"/>
<proteinExistence type="predicted"/>
<dbReference type="InterPro" id="IPR018450">
    <property type="entry name" value="Romo1/Mgr2"/>
</dbReference>
<evidence type="ECO:0000313" key="2">
    <source>
        <dbReference type="EMBL" id="EAQ89552.1"/>
    </source>
</evidence>
<organism evidence="2 3">
    <name type="scientific">Chaetomium globosum (strain ATCC 6205 / CBS 148.51 / DSM 1962 / NBRC 6347 / NRRL 1970)</name>
    <name type="common">Soil fungus</name>
    <dbReference type="NCBI Taxonomy" id="306901"/>
    <lineage>
        <taxon>Eukaryota</taxon>
        <taxon>Fungi</taxon>
        <taxon>Dikarya</taxon>
        <taxon>Ascomycota</taxon>
        <taxon>Pezizomycotina</taxon>
        <taxon>Sordariomycetes</taxon>
        <taxon>Sordariomycetidae</taxon>
        <taxon>Sordariales</taxon>
        <taxon>Chaetomiaceae</taxon>
        <taxon>Chaetomium</taxon>
    </lineage>
</organism>
<name>Q2H594_CHAGB</name>
<dbReference type="Pfam" id="PF10247">
    <property type="entry name" value="Romo1"/>
    <property type="match status" value="1"/>
</dbReference>
<sequence length="46" mass="4680">MPPPPSHPGGVGPSNFDKFKMGAMMGGTVGTIIGFIFGATLPASRF</sequence>
<dbReference type="RefSeq" id="XP_001222266.1">
    <property type="nucleotide sequence ID" value="XM_001222265.1"/>
</dbReference>
<dbReference type="GeneID" id="4390976"/>
<dbReference type="VEuPathDB" id="FungiDB:CHGG_06171"/>
<keyword evidence="1" id="KW-1133">Transmembrane helix</keyword>
<evidence type="ECO:0000313" key="3">
    <source>
        <dbReference type="Proteomes" id="UP000001056"/>
    </source>
</evidence>
<gene>
    <name evidence="2" type="ORF">CHGG_06171</name>
</gene>
<protein>
    <recommendedName>
        <fullName evidence="4">Protein MGR2</fullName>
    </recommendedName>
</protein>
<dbReference type="Proteomes" id="UP000001056">
    <property type="component" value="Unassembled WGS sequence"/>
</dbReference>
<evidence type="ECO:0008006" key="4">
    <source>
        <dbReference type="Google" id="ProtNLM"/>
    </source>
</evidence>
<dbReference type="AlphaFoldDB" id="Q2H594"/>
<keyword evidence="1" id="KW-0472">Membrane</keyword>
<dbReference type="STRING" id="306901.Q2H594"/>
<dbReference type="EMBL" id="CH408031">
    <property type="protein sequence ID" value="EAQ89552.1"/>
    <property type="molecule type" value="Genomic_DNA"/>
</dbReference>
<feature type="transmembrane region" description="Helical" evidence="1">
    <location>
        <begin position="20"/>
        <end position="41"/>
    </location>
</feature>
<reference evidence="3" key="1">
    <citation type="journal article" date="2015" name="Genome Announc.">
        <title>Draft genome sequence of the cellulolytic fungus Chaetomium globosum.</title>
        <authorList>
            <person name="Cuomo C.A."/>
            <person name="Untereiner W.A."/>
            <person name="Ma L.-J."/>
            <person name="Grabherr M."/>
            <person name="Birren B.W."/>
        </authorList>
    </citation>
    <scope>NUCLEOTIDE SEQUENCE [LARGE SCALE GENOMIC DNA]</scope>
    <source>
        <strain evidence="3">ATCC 6205 / CBS 148.51 / DSM 1962 / NBRC 6347 / NRRL 1970</strain>
    </source>
</reference>
<keyword evidence="3" id="KW-1185">Reference proteome</keyword>
<dbReference type="HOGENOM" id="CLU_3191260_0_0_1"/>
<evidence type="ECO:0000256" key="1">
    <source>
        <dbReference type="SAM" id="Phobius"/>
    </source>
</evidence>
<accession>Q2H594</accession>
<keyword evidence="1" id="KW-0812">Transmembrane</keyword>